<evidence type="ECO:0000313" key="2">
    <source>
        <dbReference type="EMBL" id="OWM75152.1"/>
    </source>
</evidence>
<keyword evidence="1" id="KW-0812">Transmembrane</keyword>
<keyword evidence="5" id="KW-1185">Reference proteome</keyword>
<dbReference type="Proteomes" id="UP000233551">
    <property type="component" value="Unassembled WGS sequence"/>
</dbReference>
<feature type="transmembrane region" description="Helical" evidence="1">
    <location>
        <begin position="95"/>
        <end position="115"/>
    </location>
</feature>
<keyword evidence="1" id="KW-1133">Transmembrane helix</keyword>
<accession>A0A218WT57</accession>
<dbReference type="EMBL" id="MTKT01003397">
    <property type="protein sequence ID" value="OWM75152.1"/>
    <property type="molecule type" value="Genomic_DNA"/>
</dbReference>
<evidence type="ECO:0000313" key="3">
    <source>
        <dbReference type="EMBL" id="PKI58373.1"/>
    </source>
</evidence>
<keyword evidence="1" id="KW-0472">Membrane</keyword>
<dbReference type="Proteomes" id="UP000197138">
    <property type="component" value="Unassembled WGS sequence"/>
</dbReference>
<reference evidence="2" key="2">
    <citation type="submission" date="2017-06" db="EMBL/GenBank/DDBJ databases">
        <title>The pomegranate genome and the genomics of punicalagin biosynthesis.</title>
        <authorList>
            <person name="Xu C."/>
        </authorList>
    </citation>
    <scope>NUCLEOTIDE SEQUENCE [LARGE SCALE GENOMIC DNA]</scope>
    <source>
        <tissue evidence="2">Fresh leaf</tissue>
    </source>
</reference>
<protein>
    <submittedName>
        <fullName evidence="2">Uncharacterized protein</fullName>
    </submittedName>
</protein>
<comment type="caution">
    <text evidence="2">The sequence shown here is derived from an EMBL/GenBank/DDBJ whole genome shotgun (WGS) entry which is preliminary data.</text>
</comment>
<reference evidence="4" key="1">
    <citation type="journal article" date="2017" name="Plant J.">
        <title>The pomegranate (Punica granatum L.) genome and the genomics of punicalagin biosynthesis.</title>
        <authorList>
            <person name="Qin G."/>
            <person name="Xu C."/>
            <person name="Ming R."/>
            <person name="Tang H."/>
            <person name="Guyot R."/>
            <person name="Kramer E.M."/>
            <person name="Hu Y."/>
            <person name="Yi X."/>
            <person name="Qi Y."/>
            <person name="Xu X."/>
            <person name="Gao Z."/>
            <person name="Pan H."/>
            <person name="Jian J."/>
            <person name="Tian Y."/>
            <person name="Yue Z."/>
            <person name="Xu Y."/>
        </authorList>
    </citation>
    <scope>NUCLEOTIDE SEQUENCE [LARGE SCALE GENOMIC DNA]</scope>
    <source>
        <strain evidence="4">cv. Dabenzi</strain>
    </source>
</reference>
<proteinExistence type="predicted"/>
<name>A0A218WT57_PUNGR</name>
<evidence type="ECO:0000313" key="4">
    <source>
        <dbReference type="Proteomes" id="UP000197138"/>
    </source>
</evidence>
<evidence type="ECO:0000313" key="5">
    <source>
        <dbReference type="Proteomes" id="UP000233551"/>
    </source>
</evidence>
<gene>
    <name evidence="2" type="ORF">CDL15_Pgr012638</name>
    <name evidence="3" type="ORF">CRG98_021248</name>
</gene>
<dbReference type="EMBL" id="PGOL01001401">
    <property type="protein sequence ID" value="PKI58373.1"/>
    <property type="molecule type" value="Genomic_DNA"/>
</dbReference>
<dbReference type="AlphaFoldDB" id="A0A218WT57"/>
<sequence>MSMALPSDCLQPASGDFSFLASPPIPRVRYPQATDHQSPISWISLVLTGAPTGDMFNFCFGKVAVGIDALLMANSHWICTFAPRLMLFARGRRRWSLLLLCFGHGLLLLPCFRLRL</sequence>
<reference evidence="3 5" key="3">
    <citation type="submission" date="2017-11" db="EMBL/GenBank/DDBJ databases">
        <title>De-novo sequencing of pomegranate (Punica granatum L.) genome.</title>
        <authorList>
            <person name="Akparov Z."/>
            <person name="Amiraslanov A."/>
            <person name="Hajiyeva S."/>
            <person name="Abbasov M."/>
            <person name="Kaur K."/>
            <person name="Hamwieh A."/>
            <person name="Solovyev V."/>
            <person name="Salamov A."/>
            <person name="Braich B."/>
            <person name="Kosarev P."/>
            <person name="Mahmoud A."/>
            <person name="Hajiyev E."/>
            <person name="Babayeva S."/>
            <person name="Izzatullayeva V."/>
            <person name="Mammadov A."/>
            <person name="Mammadov A."/>
            <person name="Sharifova S."/>
            <person name="Ojaghi J."/>
            <person name="Eynullazada K."/>
            <person name="Bayramov B."/>
            <person name="Abdulazimova A."/>
            <person name="Shahmuradov I."/>
        </authorList>
    </citation>
    <scope>NUCLEOTIDE SEQUENCE [LARGE SCALE GENOMIC DNA]</scope>
    <source>
        <strain evidence="3">AG2017</strain>
        <strain evidence="5">cv. AG2017</strain>
        <tissue evidence="3">Leaf</tissue>
    </source>
</reference>
<organism evidence="2 4">
    <name type="scientific">Punica granatum</name>
    <name type="common">Pomegranate</name>
    <dbReference type="NCBI Taxonomy" id="22663"/>
    <lineage>
        <taxon>Eukaryota</taxon>
        <taxon>Viridiplantae</taxon>
        <taxon>Streptophyta</taxon>
        <taxon>Embryophyta</taxon>
        <taxon>Tracheophyta</taxon>
        <taxon>Spermatophyta</taxon>
        <taxon>Magnoliopsida</taxon>
        <taxon>eudicotyledons</taxon>
        <taxon>Gunneridae</taxon>
        <taxon>Pentapetalae</taxon>
        <taxon>rosids</taxon>
        <taxon>malvids</taxon>
        <taxon>Myrtales</taxon>
        <taxon>Lythraceae</taxon>
        <taxon>Punica</taxon>
    </lineage>
</organism>
<evidence type="ECO:0000256" key="1">
    <source>
        <dbReference type="SAM" id="Phobius"/>
    </source>
</evidence>